<name>M2XEP5_9MICC</name>
<reference evidence="1 2" key="1">
    <citation type="journal article" date="2014" name="Genome Announc.">
        <title>Draft Genome Sequence of Kocuria palustris PEL.</title>
        <authorList>
            <person name="Sharma G."/>
            <person name="Khatri I."/>
            <person name="Subramanian S."/>
        </authorList>
    </citation>
    <scope>NUCLEOTIDE SEQUENCE [LARGE SCALE GENOMIC DNA]</scope>
    <source>
        <strain evidence="1 2">PEL</strain>
    </source>
</reference>
<comment type="caution">
    <text evidence="1">The sequence shown here is derived from an EMBL/GenBank/DDBJ whole genome shotgun (WGS) entry which is preliminary data.</text>
</comment>
<accession>M2XEP5</accession>
<gene>
    <name evidence="1" type="ORF">C884_01637</name>
</gene>
<keyword evidence="2" id="KW-1185">Reference proteome</keyword>
<dbReference type="Proteomes" id="UP000009877">
    <property type="component" value="Unassembled WGS sequence"/>
</dbReference>
<dbReference type="RefSeq" id="WP_006213711.1">
    <property type="nucleotide sequence ID" value="NZ_ANHZ02000003.1"/>
</dbReference>
<dbReference type="AlphaFoldDB" id="M2XEP5"/>
<organism evidence="1 2">
    <name type="scientific">Kocuria palustris PEL</name>
    <dbReference type="NCBI Taxonomy" id="1236550"/>
    <lineage>
        <taxon>Bacteria</taxon>
        <taxon>Bacillati</taxon>
        <taxon>Actinomycetota</taxon>
        <taxon>Actinomycetes</taxon>
        <taxon>Micrococcales</taxon>
        <taxon>Micrococcaceae</taxon>
        <taxon>Kocuria</taxon>
    </lineage>
</organism>
<proteinExistence type="predicted"/>
<evidence type="ECO:0000313" key="2">
    <source>
        <dbReference type="Proteomes" id="UP000009877"/>
    </source>
</evidence>
<evidence type="ECO:0000313" key="1">
    <source>
        <dbReference type="EMBL" id="EME37586.1"/>
    </source>
</evidence>
<protein>
    <submittedName>
        <fullName evidence="1">Uncharacterized protein</fullName>
    </submittedName>
</protein>
<dbReference type="EMBL" id="ANHZ02000003">
    <property type="protein sequence ID" value="EME37586.1"/>
    <property type="molecule type" value="Genomic_DNA"/>
</dbReference>
<sequence>MARYGQMFQRLLTGHDGPALVYYLDVSLAETLRRHALKPIAGIVSDDEVASWYVERDTLGVPGEVLLPERMSEDALVTRILSDLAALGVSGGAMSPPDHAASHLSP</sequence>